<keyword evidence="11" id="KW-0812">Transmembrane</keyword>
<feature type="transmembrane region" description="Helical" evidence="11">
    <location>
        <begin position="323"/>
        <end position="344"/>
    </location>
</feature>
<keyword evidence="9 11" id="KW-0472">Membrane</keyword>
<keyword evidence="8" id="KW-0418">Kinase</keyword>
<organism evidence="13 14">
    <name type="scientific">Niallia circulans</name>
    <name type="common">Bacillus circulans</name>
    <dbReference type="NCBI Taxonomy" id="1397"/>
    <lineage>
        <taxon>Bacteria</taxon>
        <taxon>Bacillati</taxon>
        <taxon>Bacillota</taxon>
        <taxon>Bacilli</taxon>
        <taxon>Bacillales</taxon>
        <taxon>Bacillaceae</taxon>
        <taxon>Niallia</taxon>
    </lineage>
</organism>
<evidence type="ECO:0000256" key="10">
    <source>
        <dbReference type="SAM" id="Coils"/>
    </source>
</evidence>
<accession>A0A0J1IAA6</accession>
<proteinExistence type="predicted"/>
<evidence type="ECO:0000256" key="2">
    <source>
        <dbReference type="ARBA" id="ARBA00004141"/>
    </source>
</evidence>
<dbReference type="GO" id="GO:0005886">
    <property type="term" value="C:plasma membrane"/>
    <property type="evidence" value="ECO:0007669"/>
    <property type="project" value="UniProtKB-SubCell"/>
</dbReference>
<comment type="subcellular location">
    <subcellularLocation>
        <location evidence="3">Cell membrane</location>
    </subcellularLocation>
    <subcellularLocation>
        <location evidence="2">Membrane</location>
        <topology evidence="2">Multi-pass membrane protein</topology>
    </subcellularLocation>
</comment>
<dbReference type="RefSeq" id="WP_047944149.1">
    <property type="nucleotide sequence ID" value="NZ_LDPH01000028.1"/>
</dbReference>
<dbReference type="EC" id="2.7.13.3" evidence="4"/>
<evidence type="ECO:0000256" key="5">
    <source>
        <dbReference type="ARBA" id="ARBA00022475"/>
    </source>
</evidence>
<dbReference type="PANTHER" id="PTHR45528:SF9">
    <property type="entry name" value="SENSOR HISTIDINE KINASE YBDK"/>
    <property type="match status" value="1"/>
</dbReference>
<keyword evidence="14" id="KW-1185">Reference proteome</keyword>
<dbReference type="EMBL" id="LDPH01000028">
    <property type="protein sequence ID" value="KLV22889.1"/>
    <property type="molecule type" value="Genomic_DNA"/>
</dbReference>
<comment type="catalytic activity">
    <reaction evidence="1">
        <text>ATP + protein L-histidine = ADP + protein N-phospho-L-histidine.</text>
        <dbReference type="EC" id="2.7.13.3"/>
    </reaction>
</comment>
<sequence>MKGNNLTLRKKFLFWILSVLLIISLVSGAVQLISMKNQIISQTNQQAKAVANDVIEGIVQTDLSTKAIEQQIDHKMIANSKHIATLLSGKSANQMSQAELVEISDRLGLAGISIFKETKDDILVVSASDEEEIGWSLKEYGYYEVGKSLLTDTAGPIPGSTYADQHTIILPIAQSAVHEKPTFFKYAYYHAPNTDFIINPYIEANEVYDYTDSVGPDTRIKKLIKENNIVKEIAVLNPKVFANPSLETQLYPPLKKVVSGSFELETKRDTKLLIKSTLKKQTYIEKINGERVYKLFLPLDEDRIVYLALDYGEMSGPLYRHSIILIISGLLSLLVLIFLTARFFNRIYDNIFKIKNQIERLEDGDLTAKSNVLDGTELESLSQSTNRMVDELNKLVKDTQKQAAKTQLLSVQLEEEASNSVEKIYELSTVTTINAREQLLEITTFLDEVAKVLQKFKDLNHVSPVVEKIELMRQIANDRTAATTDMTITLSDLLKSLHGQSSELSDISNTLLESISKFKL</sequence>
<dbReference type="GO" id="GO:0004673">
    <property type="term" value="F:protein histidine kinase activity"/>
    <property type="evidence" value="ECO:0007669"/>
    <property type="project" value="UniProtKB-EC"/>
</dbReference>
<dbReference type="PATRIC" id="fig|1397.4.peg.2889"/>
<evidence type="ECO:0000256" key="7">
    <source>
        <dbReference type="ARBA" id="ARBA00022679"/>
    </source>
</evidence>
<reference evidence="13 14" key="1">
    <citation type="submission" date="2015-05" db="EMBL/GenBank/DDBJ databases">
        <title>Whole genome sequence and identification of bacterial endophytes from Costus igneus.</title>
        <authorList>
            <person name="Lee Y.P."/>
            <person name="Gan H.M."/>
            <person name="Eng W."/>
            <person name="Wheatley M.S."/>
            <person name="Caraballo A."/>
            <person name="Polter S."/>
            <person name="Savka M.A."/>
            <person name="Hudson A.O."/>
        </authorList>
    </citation>
    <scope>NUCLEOTIDE SEQUENCE [LARGE SCALE GENOMIC DNA]</scope>
    <source>
        <strain evidence="13 14">RIT379</strain>
    </source>
</reference>
<evidence type="ECO:0000256" key="9">
    <source>
        <dbReference type="ARBA" id="ARBA00023136"/>
    </source>
</evidence>
<dbReference type="Gene3D" id="6.10.340.10">
    <property type="match status" value="1"/>
</dbReference>
<evidence type="ECO:0000256" key="11">
    <source>
        <dbReference type="SAM" id="Phobius"/>
    </source>
</evidence>
<dbReference type="OrthoDB" id="2801182at2"/>
<dbReference type="Proteomes" id="UP000036045">
    <property type="component" value="Unassembled WGS sequence"/>
</dbReference>
<gene>
    <name evidence="13" type="ORF">ABW02_20630</name>
</gene>
<dbReference type="PROSITE" id="PS50885">
    <property type="entry name" value="HAMP"/>
    <property type="match status" value="1"/>
</dbReference>
<evidence type="ECO:0000256" key="6">
    <source>
        <dbReference type="ARBA" id="ARBA00022553"/>
    </source>
</evidence>
<evidence type="ECO:0000256" key="3">
    <source>
        <dbReference type="ARBA" id="ARBA00004236"/>
    </source>
</evidence>
<dbReference type="PANTHER" id="PTHR45528">
    <property type="entry name" value="SENSOR HISTIDINE KINASE CPXA"/>
    <property type="match status" value="1"/>
</dbReference>
<keyword evidence="5" id="KW-1003">Cell membrane</keyword>
<evidence type="ECO:0000256" key="8">
    <source>
        <dbReference type="ARBA" id="ARBA00022777"/>
    </source>
</evidence>
<dbReference type="GO" id="GO:0007165">
    <property type="term" value="P:signal transduction"/>
    <property type="evidence" value="ECO:0007669"/>
    <property type="project" value="InterPro"/>
</dbReference>
<evidence type="ECO:0000313" key="14">
    <source>
        <dbReference type="Proteomes" id="UP000036045"/>
    </source>
</evidence>
<keyword evidence="6" id="KW-0597">Phosphoprotein</keyword>
<keyword evidence="7" id="KW-0808">Transferase</keyword>
<dbReference type="InterPro" id="IPR050398">
    <property type="entry name" value="HssS/ArlS-like"/>
</dbReference>
<evidence type="ECO:0000313" key="13">
    <source>
        <dbReference type="EMBL" id="KLV22889.1"/>
    </source>
</evidence>
<feature type="domain" description="HAMP" evidence="12">
    <location>
        <begin position="353"/>
        <end position="397"/>
    </location>
</feature>
<keyword evidence="10" id="KW-0175">Coiled coil</keyword>
<protein>
    <recommendedName>
        <fullName evidence="4">histidine kinase</fullName>
        <ecNumber evidence="4">2.7.13.3</ecNumber>
    </recommendedName>
</protein>
<feature type="coiled-coil region" evidence="10">
    <location>
        <begin position="389"/>
        <end position="416"/>
    </location>
</feature>
<dbReference type="CDD" id="cd06225">
    <property type="entry name" value="HAMP"/>
    <property type="match status" value="1"/>
</dbReference>
<dbReference type="InterPro" id="IPR003660">
    <property type="entry name" value="HAMP_dom"/>
</dbReference>
<comment type="caution">
    <text evidence="13">The sequence shown here is derived from an EMBL/GenBank/DDBJ whole genome shotgun (WGS) entry which is preliminary data.</text>
</comment>
<evidence type="ECO:0000259" key="12">
    <source>
        <dbReference type="PROSITE" id="PS50885"/>
    </source>
</evidence>
<evidence type="ECO:0000256" key="4">
    <source>
        <dbReference type="ARBA" id="ARBA00012438"/>
    </source>
</evidence>
<keyword evidence="11" id="KW-1133">Transmembrane helix</keyword>
<evidence type="ECO:0000256" key="1">
    <source>
        <dbReference type="ARBA" id="ARBA00000085"/>
    </source>
</evidence>
<name>A0A0J1IAA6_NIACI</name>
<dbReference type="AlphaFoldDB" id="A0A0J1IAA6"/>